<dbReference type="Proteomes" id="UP000490535">
    <property type="component" value="Unassembled WGS sequence"/>
</dbReference>
<evidence type="ECO:0000256" key="4">
    <source>
        <dbReference type="RuleBase" id="RU362030"/>
    </source>
</evidence>
<dbReference type="PANTHER" id="PTHR43619:SF2">
    <property type="entry name" value="S-ADENOSYL-L-METHIONINE-DEPENDENT METHYLTRANSFERASES SUPERFAMILY PROTEIN"/>
    <property type="match status" value="1"/>
</dbReference>
<evidence type="ECO:0000313" key="5">
    <source>
        <dbReference type="EMBL" id="KAF1021342.1"/>
    </source>
</evidence>
<dbReference type="InterPro" id="IPR011610">
    <property type="entry name" value="SAM_mthyl_Trfase_ML2640-like"/>
</dbReference>
<dbReference type="EC" id="2.1.1.-" evidence="4"/>
<dbReference type="InterPro" id="IPR029063">
    <property type="entry name" value="SAM-dependent_MTases_sf"/>
</dbReference>
<comment type="caution">
    <text evidence="5">The sequence shown here is derived from an EMBL/GenBank/DDBJ whole genome shotgun (WGS) entry which is preliminary data.</text>
</comment>
<dbReference type="EMBL" id="WNDP01000107">
    <property type="protein sequence ID" value="KAF1021342.1"/>
    <property type="molecule type" value="Genomic_DNA"/>
</dbReference>
<evidence type="ECO:0000256" key="1">
    <source>
        <dbReference type="ARBA" id="ARBA00008138"/>
    </source>
</evidence>
<proteinExistence type="inferred from homology"/>
<dbReference type="PANTHER" id="PTHR43619">
    <property type="entry name" value="S-ADENOSYL-L-METHIONINE-DEPENDENT METHYLTRANSFERASE YKTD-RELATED"/>
    <property type="match status" value="1"/>
</dbReference>
<evidence type="ECO:0000256" key="3">
    <source>
        <dbReference type="ARBA" id="ARBA00022679"/>
    </source>
</evidence>
<sequence>MKAGRVSRTAEAAAALRANHHLNSNDPVFSDPYAYAMTNTRWRVLLNNALFRKTLNSKLMNQTFGKLTGQVVGRSRYSEDLLKHAIQNHHIQQYVLVGAGLDSFVLRLAAQYPQLKIFEIDHPDTQKTKIHKLKKVSSSQQLPTNVEFVSIDFEKEKLSDALTRSGFQSESPAFFSWLGTTHYLTPQTTLATLQNIASIAHKQSEVVMDYSIDYRELQGIERIGAFALSHFTQLLKEPLIGAFGSEALHQAVIAMGYQVLEDLSGQQITERYFNHRADHIRHTHGSHLIHLKQAKMKHHSSILDCISKN</sequence>
<keyword evidence="2 4" id="KW-0489">Methyltransferase</keyword>
<accession>A0A833UPG0</accession>
<comment type="similarity">
    <text evidence="1 4">Belongs to the UPF0677 family.</text>
</comment>
<dbReference type="NCBIfam" id="TIGR00027">
    <property type="entry name" value="mthyl_TIGR00027"/>
    <property type="match status" value="1"/>
</dbReference>
<dbReference type="GO" id="GO:0008168">
    <property type="term" value="F:methyltransferase activity"/>
    <property type="evidence" value="ECO:0007669"/>
    <property type="project" value="UniProtKB-UniRule"/>
</dbReference>
<keyword evidence="3 5" id="KW-0808">Transferase</keyword>
<dbReference type="Pfam" id="PF04072">
    <property type="entry name" value="LCM"/>
    <property type="match status" value="1"/>
</dbReference>
<comment type="function">
    <text evidence="4">Exhibits S-adenosyl-L-methionine-dependent methyltransferase activity.</text>
</comment>
<gene>
    <name evidence="5" type="ORF">GAK29_03415</name>
</gene>
<dbReference type="InterPro" id="IPR007213">
    <property type="entry name" value="Ppm1/Ppm2/Tcmp"/>
</dbReference>
<dbReference type="GO" id="GO:0032259">
    <property type="term" value="P:methylation"/>
    <property type="evidence" value="ECO:0007669"/>
    <property type="project" value="UniProtKB-KW"/>
</dbReference>
<dbReference type="SUPFAM" id="SSF53335">
    <property type="entry name" value="S-adenosyl-L-methionine-dependent methyltransferases"/>
    <property type="match status" value="1"/>
</dbReference>
<evidence type="ECO:0000256" key="2">
    <source>
        <dbReference type="ARBA" id="ARBA00022603"/>
    </source>
</evidence>
<organism evidence="5 6">
    <name type="scientific">Acinetobacter bereziniae</name>
    <name type="common">Acinetobacter genomosp. 10</name>
    <dbReference type="NCBI Taxonomy" id="106648"/>
    <lineage>
        <taxon>Bacteria</taxon>
        <taxon>Pseudomonadati</taxon>
        <taxon>Pseudomonadota</taxon>
        <taxon>Gammaproteobacteria</taxon>
        <taxon>Moraxellales</taxon>
        <taxon>Moraxellaceae</taxon>
        <taxon>Acinetobacter</taxon>
    </lineage>
</organism>
<dbReference type="Gene3D" id="3.40.50.150">
    <property type="entry name" value="Vaccinia Virus protein VP39"/>
    <property type="match status" value="1"/>
</dbReference>
<name>A0A833UPG0_ACIBZ</name>
<keyword evidence="4" id="KW-0949">S-adenosyl-L-methionine</keyword>
<protein>
    <recommendedName>
        <fullName evidence="4">S-adenosyl-L-methionine-dependent methyltransferase</fullName>
        <ecNumber evidence="4">2.1.1.-</ecNumber>
    </recommendedName>
</protein>
<dbReference type="AlphaFoldDB" id="A0A833UPG0"/>
<evidence type="ECO:0000313" key="6">
    <source>
        <dbReference type="Proteomes" id="UP000490535"/>
    </source>
</evidence>
<reference evidence="6" key="1">
    <citation type="journal article" date="2020" name="MBio">
        <title>Horizontal gene transfer to a defensive symbiont with a reduced genome amongst a multipartite beetle microbiome.</title>
        <authorList>
            <person name="Waterworth S.C."/>
            <person name="Florez L.V."/>
            <person name="Rees E.R."/>
            <person name="Hertweck C."/>
            <person name="Kaltenpoth M."/>
            <person name="Kwan J.C."/>
        </authorList>
    </citation>
    <scope>NUCLEOTIDE SEQUENCE [LARGE SCALE GENOMIC DNA]</scope>
</reference>